<comment type="caution">
    <text evidence="2">The sequence shown here is derived from an EMBL/GenBank/DDBJ whole genome shotgun (WGS) entry which is preliminary data.</text>
</comment>
<dbReference type="Proteomes" id="UP000825483">
    <property type="component" value="Unassembled WGS sequence"/>
</dbReference>
<proteinExistence type="predicted"/>
<protein>
    <submittedName>
        <fullName evidence="2">Uncharacterized protein</fullName>
    </submittedName>
</protein>
<dbReference type="EMBL" id="BPUB01000001">
    <property type="protein sequence ID" value="GJG57437.1"/>
    <property type="molecule type" value="Genomic_DNA"/>
</dbReference>
<evidence type="ECO:0000313" key="3">
    <source>
        <dbReference type="EMBL" id="GJG58414.1"/>
    </source>
</evidence>
<reference evidence="2" key="1">
    <citation type="journal article" date="2022" name="Int. J. Syst. Evol. Microbiol.">
        <title>Prevotella lacticifex sp. nov., isolated from the rumen of cows.</title>
        <authorList>
            <person name="Shinkai T."/>
            <person name="Ikeyama N."/>
            <person name="Kumagai M."/>
            <person name="Ohmori H."/>
            <person name="Sakamoto M."/>
            <person name="Ohkuma M."/>
            <person name="Mitsumori M."/>
        </authorList>
    </citation>
    <scope>NUCLEOTIDE SEQUENCE</scope>
    <source>
        <strain evidence="2">R5076</strain>
    </source>
</reference>
<dbReference type="EMBL" id="BPUB01000001">
    <property type="protein sequence ID" value="GJG58719.1"/>
    <property type="molecule type" value="Genomic_DNA"/>
</dbReference>
<sequence>MYIRMGCGFRSIVNGLELFNDFLGGALGVIPSHQTIENWLLKAGIVEYLDSCNKFRGTEYSIIIDESITVGSQKLLVILAAPAQHEGKTLKHGDVEVLAMAVSSSWKAGDVEREIIKLKDKIGKTPKYIVSDNGHNLRKGAELADVPRHRDISHTIGLILEDEYKERTDFKEFMDIMNKKRLSYQLTANAYLLPPKLRTISRFMNMSKWVEWAWAILQVYDDLGESQKAAYTFVLDYKELVTELYHVMETVDVVFTKVKKEGLSHTSAKYCKDYIWINLLRKDEIAEGCKRVGRAIRRYINEECALLKSKDECHNITSDIIESTFGVYKSIQPKNKHCGITPIVLALPLYGKVTDSKKRRKIDFKEKMECVRMADIKDWKEMTLLDNWQVRRMLDLKSKKRKTA</sequence>
<name>A0A9R1C8A0_9BACT</name>
<evidence type="ECO:0000313" key="5">
    <source>
        <dbReference type="Proteomes" id="UP000825483"/>
    </source>
</evidence>
<evidence type="ECO:0000313" key="1">
    <source>
        <dbReference type="EMBL" id="GJG57437.1"/>
    </source>
</evidence>
<dbReference type="EMBL" id="BPUB01000001">
    <property type="protein sequence ID" value="GJG58414.1"/>
    <property type="molecule type" value="Genomic_DNA"/>
</dbReference>
<keyword evidence="5" id="KW-1185">Reference proteome</keyword>
<accession>A0A9R1C8A0</accession>
<dbReference type="AlphaFoldDB" id="A0A9R1C8A0"/>
<evidence type="ECO:0000313" key="2">
    <source>
        <dbReference type="EMBL" id="GJG57827.1"/>
    </source>
</evidence>
<dbReference type="EMBL" id="BPUB01000001">
    <property type="protein sequence ID" value="GJG57827.1"/>
    <property type="molecule type" value="Genomic_DNA"/>
</dbReference>
<gene>
    <name evidence="1" type="ORF">PRLR5076_02880</name>
    <name evidence="2" type="ORF">PRLR5076_06780</name>
    <name evidence="3" type="ORF">PRLR5076_12650</name>
    <name evidence="4" type="ORF">PRLR5076_15700</name>
</gene>
<organism evidence="2 5">
    <name type="scientific">Prevotella lacticifex</name>
    <dbReference type="NCBI Taxonomy" id="2854755"/>
    <lineage>
        <taxon>Bacteria</taxon>
        <taxon>Pseudomonadati</taxon>
        <taxon>Bacteroidota</taxon>
        <taxon>Bacteroidia</taxon>
        <taxon>Bacteroidales</taxon>
        <taxon>Prevotellaceae</taxon>
        <taxon>Prevotella</taxon>
    </lineage>
</organism>
<evidence type="ECO:0000313" key="4">
    <source>
        <dbReference type="EMBL" id="GJG58719.1"/>
    </source>
</evidence>